<gene>
    <name evidence="2" type="ORF">A2872_04290</name>
</gene>
<dbReference type="SUPFAM" id="SSF55811">
    <property type="entry name" value="Nudix"/>
    <property type="match status" value="1"/>
</dbReference>
<name>A0A1F5Z115_9BACT</name>
<sequence>MATTLKHLDLGPKVNLCVEGLVLHNGRALMFKRSENSRHFPGVWVDPGGHIDEGEDPMTAIIREIFE</sequence>
<organism evidence="2 3">
    <name type="scientific">Candidatus Gottesmanbacteria bacterium RIFCSPHIGHO2_01_FULL_42_12</name>
    <dbReference type="NCBI Taxonomy" id="1798377"/>
    <lineage>
        <taxon>Bacteria</taxon>
        <taxon>Candidatus Gottesmaniibacteriota</taxon>
    </lineage>
</organism>
<comment type="caution">
    <text evidence="2">The sequence shown here is derived from an EMBL/GenBank/DDBJ whole genome shotgun (WGS) entry which is preliminary data.</text>
</comment>
<dbReference type="Pfam" id="PF00293">
    <property type="entry name" value="NUDIX"/>
    <property type="match status" value="1"/>
</dbReference>
<dbReference type="InterPro" id="IPR015797">
    <property type="entry name" value="NUDIX_hydrolase-like_dom_sf"/>
</dbReference>
<protein>
    <recommendedName>
        <fullName evidence="1">Nudix hydrolase domain-containing protein</fullName>
    </recommendedName>
</protein>
<feature type="domain" description="Nudix hydrolase" evidence="1">
    <location>
        <begin position="13"/>
        <end position="67"/>
    </location>
</feature>
<dbReference type="AlphaFoldDB" id="A0A1F5Z115"/>
<dbReference type="STRING" id="1798377.A2872_04290"/>
<evidence type="ECO:0000313" key="2">
    <source>
        <dbReference type="EMBL" id="OGG06160.1"/>
    </source>
</evidence>
<dbReference type="InterPro" id="IPR000086">
    <property type="entry name" value="NUDIX_hydrolase_dom"/>
</dbReference>
<accession>A0A1F5Z115</accession>
<proteinExistence type="predicted"/>
<dbReference type="EMBL" id="MFJG01000025">
    <property type="protein sequence ID" value="OGG06160.1"/>
    <property type="molecule type" value="Genomic_DNA"/>
</dbReference>
<dbReference type="Gene3D" id="3.90.79.10">
    <property type="entry name" value="Nucleoside Triphosphate Pyrophosphohydrolase"/>
    <property type="match status" value="1"/>
</dbReference>
<dbReference type="PROSITE" id="PS51462">
    <property type="entry name" value="NUDIX"/>
    <property type="match status" value="1"/>
</dbReference>
<dbReference type="Proteomes" id="UP000178681">
    <property type="component" value="Unassembled WGS sequence"/>
</dbReference>
<reference evidence="2 3" key="1">
    <citation type="journal article" date="2016" name="Nat. Commun.">
        <title>Thousands of microbial genomes shed light on interconnected biogeochemical processes in an aquifer system.</title>
        <authorList>
            <person name="Anantharaman K."/>
            <person name="Brown C.T."/>
            <person name="Hug L.A."/>
            <person name="Sharon I."/>
            <person name="Castelle C.J."/>
            <person name="Probst A.J."/>
            <person name="Thomas B.C."/>
            <person name="Singh A."/>
            <person name="Wilkins M.J."/>
            <person name="Karaoz U."/>
            <person name="Brodie E.L."/>
            <person name="Williams K.H."/>
            <person name="Hubbard S.S."/>
            <person name="Banfield J.F."/>
        </authorList>
    </citation>
    <scope>NUCLEOTIDE SEQUENCE [LARGE SCALE GENOMIC DNA]</scope>
</reference>
<evidence type="ECO:0000313" key="3">
    <source>
        <dbReference type="Proteomes" id="UP000178681"/>
    </source>
</evidence>
<evidence type="ECO:0000259" key="1">
    <source>
        <dbReference type="PROSITE" id="PS51462"/>
    </source>
</evidence>